<accession>A0ABS0LMT4</accession>
<reference evidence="10 11" key="1">
    <citation type="submission" date="2020-07" db="EMBL/GenBank/DDBJ databases">
        <title>Facklamia lactis sp. nov., isolated from raw milk.</title>
        <authorList>
            <person name="Doll E.V."/>
            <person name="Huptas C."/>
            <person name="Staib L."/>
            <person name="Wenning M."/>
            <person name="Scherer S."/>
        </authorList>
    </citation>
    <scope>NUCLEOTIDE SEQUENCE [LARGE SCALE GENOMIC DNA]</scope>
    <source>
        <strain evidence="10 11">DSM 111018</strain>
    </source>
</reference>
<comment type="similarity">
    <text evidence="2 8">Belongs to the prokaryotic riboflavin transporter (P-RFT) (TC 2.A.87) family.</text>
</comment>
<evidence type="ECO:0000256" key="4">
    <source>
        <dbReference type="ARBA" id="ARBA00022475"/>
    </source>
</evidence>
<evidence type="ECO:0000256" key="3">
    <source>
        <dbReference type="ARBA" id="ARBA00022448"/>
    </source>
</evidence>
<organism evidence="10 11">
    <name type="scientific">Facklamia lactis</name>
    <dbReference type="NCBI Taxonomy" id="2749967"/>
    <lineage>
        <taxon>Bacteria</taxon>
        <taxon>Bacillati</taxon>
        <taxon>Bacillota</taxon>
        <taxon>Bacilli</taxon>
        <taxon>Lactobacillales</taxon>
        <taxon>Aerococcaceae</taxon>
        <taxon>Facklamia</taxon>
    </lineage>
</organism>
<dbReference type="Proteomes" id="UP000721415">
    <property type="component" value="Unassembled WGS sequence"/>
</dbReference>
<dbReference type="PIRSF" id="PIRSF037778">
    <property type="entry name" value="UCP037778_transp_RibU"/>
    <property type="match status" value="1"/>
</dbReference>
<dbReference type="RefSeq" id="WP_197113818.1">
    <property type="nucleotide sequence ID" value="NZ_JACBXQ010000001.1"/>
</dbReference>
<evidence type="ECO:0000256" key="6">
    <source>
        <dbReference type="ARBA" id="ARBA00022989"/>
    </source>
</evidence>
<evidence type="ECO:0000256" key="2">
    <source>
        <dbReference type="ARBA" id="ARBA00005540"/>
    </source>
</evidence>
<gene>
    <name evidence="10" type="ORF">HZY91_01060</name>
</gene>
<keyword evidence="3 8" id="KW-0813">Transport</keyword>
<keyword evidence="7 8" id="KW-0472">Membrane</keyword>
<dbReference type="Pfam" id="PF12822">
    <property type="entry name" value="ECF_trnsprt"/>
    <property type="match status" value="1"/>
</dbReference>
<dbReference type="EMBL" id="JACBXQ010000001">
    <property type="protein sequence ID" value="MBG9985480.1"/>
    <property type="molecule type" value="Genomic_DNA"/>
</dbReference>
<evidence type="ECO:0000256" key="7">
    <source>
        <dbReference type="ARBA" id="ARBA00023136"/>
    </source>
</evidence>
<evidence type="ECO:0000313" key="11">
    <source>
        <dbReference type="Proteomes" id="UP000721415"/>
    </source>
</evidence>
<protein>
    <recommendedName>
        <fullName evidence="8">Riboflavin transporter</fullName>
    </recommendedName>
</protein>
<dbReference type="InterPro" id="IPR024529">
    <property type="entry name" value="ECF_trnsprt_substrate-spec"/>
</dbReference>
<dbReference type="InterPro" id="IPR025720">
    <property type="entry name" value="RibU"/>
</dbReference>
<keyword evidence="5 9" id="KW-0812">Transmembrane</keyword>
<name>A0ABS0LMT4_9LACT</name>
<comment type="function">
    <text evidence="8">Probably a riboflavin-binding protein that interacts with the energy-coupling factor (ECF) ABC-transporter complex.</text>
</comment>
<evidence type="ECO:0000313" key="10">
    <source>
        <dbReference type="EMBL" id="MBG9985480.1"/>
    </source>
</evidence>
<proteinExistence type="inferred from homology"/>
<dbReference type="Gene3D" id="1.10.1760.20">
    <property type="match status" value="1"/>
</dbReference>
<feature type="transmembrane region" description="Helical" evidence="9">
    <location>
        <begin position="6"/>
        <end position="22"/>
    </location>
</feature>
<feature type="transmembrane region" description="Helical" evidence="9">
    <location>
        <begin position="112"/>
        <end position="134"/>
    </location>
</feature>
<comment type="subcellular location">
    <subcellularLocation>
        <location evidence="1">Cell membrane</location>
        <topology evidence="1">Multi-pass membrane protein</topology>
    </subcellularLocation>
</comment>
<comment type="caution">
    <text evidence="10">The sequence shown here is derived from an EMBL/GenBank/DDBJ whole genome shotgun (WGS) entry which is preliminary data.</text>
</comment>
<keyword evidence="6 9" id="KW-1133">Transmembrane helix</keyword>
<sequence>MKKKKLTQMVLLAILGAWAIVLRMFDFPILPFAPFLKVDLSDLMVLIGMLIAGPNGIIAVAGVRDGLNYLLKGGEAGIPIGSMMSFIASLCMFLPTHFILSRAKNFASRHIYLLMTLSLVVSLTISMAVLNYYITLPIYVNVMHFPIENFLNYVLTLIVPFNLIKGLILAVGQILIIKLVAPAIYKKGMLNSAYLSEIYFEHQQLFNQ</sequence>
<dbReference type="PANTHER" id="PTHR38438:SF1">
    <property type="entry name" value="RIBOFLAVIN TRANSPORTER RIBU"/>
    <property type="match status" value="1"/>
</dbReference>
<keyword evidence="4 8" id="KW-1003">Cell membrane</keyword>
<feature type="transmembrane region" description="Helical" evidence="9">
    <location>
        <begin position="43"/>
        <end position="64"/>
    </location>
</feature>
<keyword evidence="11" id="KW-1185">Reference proteome</keyword>
<feature type="transmembrane region" description="Helical" evidence="9">
    <location>
        <begin position="154"/>
        <end position="181"/>
    </location>
</feature>
<evidence type="ECO:0000256" key="5">
    <source>
        <dbReference type="ARBA" id="ARBA00022692"/>
    </source>
</evidence>
<evidence type="ECO:0000256" key="9">
    <source>
        <dbReference type="SAM" id="Phobius"/>
    </source>
</evidence>
<feature type="transmembrane region" description="Helical" evidence="9">
    <location>
        <begin position="76"/>
        <end position="100"/>
    </location>
</feature>
<evidence type="ECO:0000256" key="8">
    <source>
        <dbReference type="PIRNR" id="PIRNR037778"/>
    </source>
</evidence>
<dbReference type="PANTHER" id="PTHR38438">
    <property type="entry name" value="RIBOFLAVIN TRANSPORTER RIBU"/>
    <property type="match status" value="1"/>
</dbReference>
<evidence type="ECO:0000256" key="1">
    <source>
        <dbReference type="ARBA" id="ARBA00004651"/>
    </source>
</evidence>